<dbReference type="Proteomes" id="UP001381693">
    <property type="component" value="Unassembled WGS sequence"/>
</dbReference>
<accession>A0AAN8WQ03</accession>
<sequence length="153" mass="17685">ESLETNYEWKIEEVDANKRFEDMRTEVSRIFEDAINAVTSLKKIIEMEIHMGWFPKNENEGTQNILCCDIVSGKVNKSESEKLGCAIKAQSNSRALHTPKSILAEMDKTARSFNNSISQYYAFMDGSVFVYPPPDMDDHTCNNYDPRSRYYFN</sequence>
<organism evidence="1 2">
    <name type="scientific">Halocaridina rubra</name>
    <name type="common">Hawaiian red shrimp</name>
    <dbReference type="NCBI Taxonomy" id="373956"/>
    <lineage>
        <taxon>Eukaryota</taxon>
        <taxon>Metazoa</taxon>
        <taxon>Ecdysozoa</taxon>
        <taxon>Arthropoda</taxon>
        <taxon>Crustacea</taxon>
        <taxon>Multicrustacea</taxon>
        <taxon>Malacostraca</taxon>
        <taxon>Eumalacostraca</taxon>
        <taxon>Eucarida</taxon>
        <taxon>Decapoda</taxon>
        <taxon>Pleocyemata</taxon>
        <taxon>Caridea</taxon>
        <taxon>Atyoidea</taxon>
        <taxon>Atyidae</taxon>
        <taxon>Halocaridina</taxon>
    </lineage>
</organism>
<gene>
    <name evidence="1" type="ORF">SK128_020400</name>
</gene>
<feature type="non-terminal residue" evidence="1">
    <location>
        <position position="1"/>
    </location>
</feature>
<proteinExistence type="predicted"/>
<evidence type="ECO:0000313" key="2">
    <source>
        <dbReference type="Proteomes" id="UP001381693"/>
    </source>
</evidence>
<dbReference type="AlphaFoldDB" id="A0AAN8WQ03"/>
<keyword evidence="2" id="KW-1185">Reference proteome</keyword>
<comment type="caution">
    <text evidence="1">The sequence shown here is derived from an EMBL/GenBank/DDBJ whole genome shotgun (WGS) entry which is preliminary data.</text>
</comment>
<dbReference type="EMBL" id="JAXCGZ010020810">
    <property type="protein sequence ID" value="KAK7065339.1"/>
    <property type="molecule type" value="Genomic_DNA"/>
</dbReference>
<name>A0AAN8WQ03_HALRR</name>
<evidence type="ECO:0000313" key="1">
    <source>
        <dbReference type="EMBL" id="KAK7065339.1"/>
    </source>
</evidence>
<protein>
    <submittedName>
        <fullName evidence="1">Uncharacterized protein</fullName>
    </submittedName>
</protein>
<reference evidence="1 2" key="1">
    <citation type="submission" date="2023-11" db="EMBL/GenBank/DDBJ databases">
        <title>Halocaridina rubra genome assembly.</title>
        <authorList>
            <person name="Smith C."/>
        </authorList>
    </citation>
    <scope>NUCLEOTIDE SEQUENCE [LARGE SCALE GENOMIC DNA]</scope>
    <source>
        <strain evidence="1">EP-1</strain>
        <tissue evidence="1">Whole</tissue>
    </source>
</reference>